<dbReference type="GO" id="GO:0003677">
    <property type="term" value="F:DNA binding"/>
    <property type="evidence" value="ECO:0007669"/>
    <property type="project" value="TreeGrafter"/>
</dbReference>
<dbReference type="OrthoDB" id="435881at2759"/>
<dbReference type="GO" id="GO:0043153">
    <property type="term" value="P:entrainment of circadian clock by photoperiod"/>
    <property type="evidence" value="ECO:0007669"/>
    <property type="project" value="TreeGrafter"/>
</dbReference>
<dbReference type="GO" id="GO:0006139">
    <property type="term" value="P:nucleobase-containing compound metabolic process"/>
    <property type="evidence" value="ECO:0007669"/>
    <property type="project" value="UniProtKB-ARBA"/>
</dbReference>
<feature type="site" description="Electron transfer via tryptophanyl radical" evidence="7">
    <location>
        <position position="104"/>
    </location>
</feature>
<reference evidence="9 10" key="3">
    <citation type="submission" date="2019-11" db="EMBL/GenBank/DDBJ databases">
        <title>A de novo genome assembly of a pear dwarfing rootstock.</title>
        <authorList>
            <person name="Wang F."/>
            <person name="Wang J."/>
            <person name="Li S."/>
            <person name="Zhang Y."/>
            <person name="Fang M."/>
            <person name="Ma L."/>
            <person name="Zhao Y."/>
            <person name="Jiang S."/>
        </authorList>
    </citation>
    <scope>NUCLEOTIDE SEQUENCE [LARGE SCALE GENOMIC DNA]</scope>
    <source>
        <strain evidence="9">S2</strain>
        <tissue evidence="9">Leaf</tissue>
    </source>
</reference>
<comment type="caution">
    <text evidence="9">The sequence shown here is derived from an EMBL/GenBank/DDBJ whole genome shotgun (WGS) entry which is preliminary data.</text>
</comment>
<comment type="cofactor">
    <cofactor evidence="6">
        <name>FAD</name>
        <dbReference type="ChEBI" id="CHEBI:57692"/>
    </cofactor>
    <text evidence="6">Binds 1 FAD per subunit.</text>
</comment>
<dbReference type="SUPFAM" id="SSF48173">
    <property type="entry name" value="Cryptochrome/photolyase FAD-binding domain"/>
    <property type="match status" value="1"/>
</dbReference>
<dbReference type="InterPro" id="IPR002081">
    <property type="entry name" value="Cryptochrome/DNA_photolyase_1"/>
</dbReference>
<feature type="binding site" evidence="6">
    <location>
        <position position="17"/>
    </location>
    <ligand>
        <name>FAD</name>
        <dbReference type="ChEBI" id="CHEBI:57692"/>
    </ligand>
</feature>
<dbReference type="GO" id="GO:0071949">
    <property type="term" value="F:FAD binding"/>
    <property type="evidence" value="ECO:0007669"/>
    <property type="project" value="TreeGrafter"/>
</dbReference>
<comment type="cofactor">
    <cofactor evidence="1">
        <name>(6R)-5,10-methylene-5,6,7,8-tetrahydrofolate</name>
        <dbReference type="ChEBI" id="CHEBI:15636"/>
    </cofactor>
</comment>
<evidence type="ECO:0000256" key="6">
    <source>
        <dbReference type="PIRSR" id="PIRSR602081-1"/>
    </source>
</evidence>
<dbReference type="InterPro" id="IPR005101">
    <property type="entry name" value="Cryptochr/Photolyase_FAD-bd"/>
</dbReference>
<organism evidence="9 10">
    <name type="scientific">Pyrus ussuriensis x Pyrus communis</name>
    <dbReference type="NCBI Taxonomy" id="2448454"/>
    <lineage>
        <taxon>Eukaryota</taxon>
        <taxon>Viridiplantae</taxon>
        <taxon>Streptophyta</taxon>
        <taxon>Embryophyta</taxon>
        <taxon>Tracheophyta</taxon>
        <taxon>Spermatophyta</taxon>
        <taxon>Magnoliopsida</taxon>
        <taxon>eudicotyledons</taxon>
        <taxon>Gunneridae</taxon>
        <taxon>Pentapetalae</taxon>
        <taxon>rosids</taxon>
        <taxon>fabids</taxon>
        <taxon>Rosales</taxon>
        <taxon>Rosaceae</taxon>
        <taxon>Amygdaloideae</taxon>
        <taxon>Maleae</taxon>
        <taxon>Pyrus</taxon>
    </lineage>
</organism>
<feature type="domain" description="Cryptochrome/DNA photolyase FAD-binding" evidence="8">
    <location>
        <begin position="17"/>
        <end position="214"/>
    </location>
</feature>
<dbReference type="EMBL" id="SMOL01000160">
    <property type="protein sequence ID" value="KAB2625640.1"/>
    <property type="molecule type" value="Genomic_DNA"/>
</dbReference>
<dbReference type="Proteomes" id="UP000327157">
    <property type="component" value="Chromosome 16"/>
</dbReference>
<dbReference type="GO" id="GO:0006950">
    <property type="term" value="P:response to stress"/>
    <property type="evidence" value="ECO:0007669"/>
    <property type="project" value="UniProtKB-ARBA"/>
</dbReference>
<evidence type="ECO:0000313" key="10">
    <source>
        <dbReference type="Proteomes" id="UP000327157"/>
    </source>
</evidence>
<evidence type="ECO:0000256" key="7">
    <source>
        <dbReference type="PIRSR" id="PIRSR602081-2"/>
    </source>
</evidence>
<dbReference type="PANTHER" id="PTHR11455:SF18">
    <property type="entry name" value="SI:CH1073-390K14.1"/>
    <property type="match status" value="1"/>
</dbReference>
<evidence type="ECO:0000256" key="2">
    <source>
        <dbReference type="ARBA" id="ARBA00005862"/>
    </source>
</evidence>
<evidence type="ECO:0000256" key="3">
    <source>
        <dbReference type="ARBA" id="ARBA00022630"/>
    </source>
</evidence>
<dbReference type="Pfam" id="PF03441">
    <property type="entry name" value="FAD_binding_7"/>
    <property type="match status" value="1"/>
</dbReference>
<feature type="site" description="Electron transfer via tryptophanyl radical" evidence="7">
    <location>
        <position position="51"/>
    </location>
</feature>
<name>A0A5N5HJG4_9ROSA</name>
<keyword evidence="10" id="KW-1185">Reference proteome</keyword>
<dbReference type="PANTHER" id="PTHR11455">
    <property type="entry name" value="CRYPTOCHROME"/>
    <property type="match status" value="1"/>
</dbReference>
<dbReference type="GO" id="GO:0005737">
    <property type="term" value="C:cytoplasm"/>
    <property type="evidence" value="ECO:0007669"/>
    <property type="project" value="TreeGrafter"/>
</dbReference>
<reference evidence="9 10" key="1">
    <citation type="submission" date="2019-09" db="EMBL/GenBank/DDBJ databases">
        <authorList>
            <person name="Ou C."/>
        </authorList>
    </citation>
    <scope>NUCLEOTIDE SEQUENCE [LARGE SCALE GENOMIC DNA]</scope>
    <source>
        <strain evidence="9">S2</strain>
        <tissue evidence="9">Leaf</tissue>
    </source>
</reference>
<evidence type="ECO:0000256" key="1">
    <source>
        <dbReference type="ARBA" id="ARBA00001932"/>
    </source>
</evidence>
<dbReference type="GO" id="GO:0032922">
    <property type="term" value="P:circadian regulation of gene expression"/>
    <property type="evidence" value="ECO:0007669"/>
    <property type="project" value="TreeGrafter"/>
</dbReference>
<accession>A0A5N5HJG4</accession>
<dbReference type="GO" id="GO:0003904">
    <property type="term" value="F:deoxyribodipyrimidine photo-lyase activity"/>
    <property type="evidence" value="ECO:0007669"/>
    <property type="project" value="TreeGrafter"/>
</dbReference>
<keyword evidence="5" id="KW-0157">Chromophore</keyword>
<evidence type="ECO:0000313" key="9">
    <source>
        <dbReference type="EMBL" id="KAB2625640.1"/>
    </source>
</evidence>
<dbReference type="PRINTS" id="PR00147">
    <property type="entry name" value="DNAPHOTLYASE"/>
</dbReference>
<protein>
    <submittedName>
        <fullName evidence="9">Cryptochrome-1-like</fullName>
    </submittedName>
</protein>
<keyword evidence="4 6" id="KW-0274">FAD</keyword>
<gene>
    <name evidence="9" type="ORF">D8674_017300</name>
</gene>
<dbReference type="GO" id="GO:0005634">
    <property type="term" value="C:nucleus"/>
    <property type="evidence" value="ECO:0007669"/>
    <property type="project" value="TreeGrafter"/>
</dbReference>
<feature type="site" description="Electron transfer via tryptophanyl radical" evidence="7">
    <location>
        <position position="127"/>
    </location>
</feature>
<proteinExistence type="inferred from homology"/>
<keyword evidence="3 6" id="KW-0285">Flavoprotein</keyword>
<dbReference type="Gene3D" id="1.10.579.10">
    <property type="entry name" value="DNA Cyclobutane Dipyrimidine Photolyase, subunit A, domain 3"/>
    <property type="match status" value="1"/>
</dbReference>
<comment type="similarity">
    <text evidence="2">Belongs to the DNA photolyase class-1 family.</text>
</comment>
<evidence type="ECO:0000256" key="4">
    <source>
        <dbReference type="ARBA" id="ARBA00022827"/>
    </source>
</evidence>
<dbReference type="AlphaFoldDB" id="A0A5N5HJG4"/>
<dbReference type="FunFam" id="1.10.579.10:FF:000003">
    <property type="entry name" value="Deoxyribodipyrimidine photo-lyase"/>
    <property type="match status" value="1"/>
</dbReference>
<reference evidence="10" key="2">
    <citation type="submission" date="2019-10" db="EMBL/GenBank/DDBJ databases">
        <title>A de novo genome assembly of a pear dwarfing rootstock.</title>
        <authorList>
            <person name="Wang F."/>
            <person name="Wang J."/>
            <person name="Li S."/>
            <person name="Zhang Y."/>
            <person name="Fang M."/>
            <person name="Ma L."/>
            <person name="Zhao Y."/>
            <person name="Jiang S."/>
        </authorList>
    </citation>
    <scope>NUCLEOTIDE SEQUENCE [LARGE SCALE GENOMIC DNA]</scope>
</reference>
<evidence type="ECO:0000259" key="8">
    <source>
        <dbReference type="Pfam" id="PF03441"/>
    </source>
</evidence>
<dbReference type="InterPro" id="IPR036134">
    <property type="entry name" value="Crypto/Photolyase_FAD-like_sf"/>
</dbReference>
<sequence length="306" mass="35223">MWAKEGNSTGEESVTLFLRAIGLREYSRYLCFNFPFTHERPLLSNLKYFPWQADQANFKAWRQGRTGYPLVDAGVRELWATGWIHNRIRVIISSFAVKVPLLPWRWGMKYFWDKLMDAELESDILGWQYISGSLPDGHELERLDSPEVLGSKFDPESEYVRHWLPELARLPTEWIHHPWDAPDSVLKFSGVEFGFNHPKPIIELDLARERFTRAIFKMWDMEAAARAASANGTDEVVVDNSASEDLPIPKVILKKTSPCPTDSNDQKEPWKMNSSDPELIATLLSSSRKRTVLDIAVNKVKCFLLV</sequence>
<evidence type="ECO:0000256" key="5">
    <source>
        <dbReference type="ARBA" id="ARBA00022991"/>
    </source>
</evidence>